<evidence type="ECO:0000256" key="1">
    <source>
        <dbReference type="ARBA" id="ARBA00004141"/>
    </source>
</evidence>
<keyword evidence="8 9" id="KW-0407">Ion channel</keyword>
<evidence type="ECO:0000313" key="11">
    <source>
        <dbReference type="EMBL" id="MBC9205901.1"/>
    </source>
</evidence>
<feature type="transmembrane region" description="Helical" evidence="9">
    <location>
        <begin position="20"/>
        <end position="42"/>
    </location>
</feature>
<proteinExistence type="inferred from homology"/>
<evidence type="ECO:0000256" key="10">
    <source>
        <dbReference type="SAM" id="MobiDB-lite"/>
    </source>
</evidence>
<dbReference type="PANTHER" id="PTHR30266">
    <property type="entry name" value="MECHANOSENSITIVE CHANNEL MSCL"/>
    <property type="match status" value="1"/>
</dbReference>
<dbReference type="Pfam" id="PF01741">
    <property type="entry name" value="MscL"/>
    <property type="match status" value="1"/>
</dbReference>
<feature type="transmembrane region" description="Helical" evidence="9">
    <location>
        <begin position="88"/>
        <end position="112"/>
    </location>
</feature>
<sequence length="167" mass="17699">MKPPIPIREPAWLSEFKAFIMRGSVVDLAVGIVIGAAFTGIVNSLVTDLINPLIGLLIGGVDFSNIFFVLSGERGPSLESTRNSGAAVLAVGVFINAIIKFLIVAMAIFWLLRVLTKLRVRQDAKPSGPSAQEKLLMEIRDELKAARQGGSAPVPPRGAPGDDAPLA</sequence>
<evidence type="ECO:0000256" key="6">
    <source>
        <dbReference type="ARBA" id="ARBA00023065"/>
    </source>
</evidence>
<dbReference type="PRINTS" id="PR01264">
    <property type="entry name" value="MECHCHANNEL"/>
</dbReference>
<accession>A0ABR7RHQ0</accession>
<comment type="function">
    <text evidence="9">Channel that opens in response to stretch forces in the membrane lipid bilayer. May participate in the regulation of osmotic pressure changes within the cell.</text>
</comment>
<dbReference type="RefSeq" id="WP_187783085.1">
    <property type="nucleotide sequence ID" value="NZ_JACTVA010000004.1"/>
</dbReference>
<dbReference type="InterPro" id="IPR001185">
    <property type="entry name" value="MS_channel"/>
</dbReference>
<keyword evidence="7 9" id="KW-0472">Membrane</keyword>
<evidence type="ECO:0000313" key="12">
    <source>
        <dbReference type="Proteomes" id="UP000626026"/>
    </source>
</evidence>
<keyword evidence="4 9" id="KW-0812">Transmembrane</keyword>
<dbReference type="Gene3D" id="1.10.1200.120">
    <property type="entry name" value="Large-conductance mechanosensitive channel, MscL, domain 1"/>
    <property type="match status" value="1"/>
</dbReference>
<evidence type="ECO:0000256" key="3">
    <source>
        <dbReference type="ARBA" id="ARBA00022475"/>
    </source>
</evidence>
<evidence type="ECO:0000256" key="5">
    <source>
        <dbReference type="ARBA" id="ARBA00022989"/>
    </source>
</evidence>
<keyword evidence="12" id="KW-1185">Reference proteome</keyword>
<protein>
    <recommendedName>
        <fullName evidence="9">Large-conductance mechanosensitive channel</fullName>
    </recommendedName>
</protein>
<evidence type="ECO:0000256" key="9">
    <source>
        <dbReference type="HAMAP-Rule" id="MF_00115"/>
    </source>
</evidence>
<name>A0ABR7RHQ0_9PROT</name>
<evidence type="ECO:0000256" key="7">
    <source>
        <dbReference type="ARBA" id="ARBA00023136"/>
    </source>
</evidence>
<dbReference type="EMBL" id="JACTVA010000004">
    <property type="protein sequence ID" value="MBC9205901.1"/>
    <property type="molecule type" value="Genomic_DNA"/>
</dbReference>
<dbReference type="InterPro" id="IPR037673">
    <property type="entry name" value="MSC/AndL"/>
</dbReference>
<reference evidence="11 12" key="1">
    <citation type="journal article" date="2013" name="Int. J. Syst. Evol. Microbiol.">
        <title>Roseomonas aerophila sp. nov., isolated from air.</title>
        <authorList>
            <person name="Kim S.J."/>
            <person name="Weon H.Y."/>
            <person name="Ahn J.H."/>
            <person name="Hong S.B."/>
            <person name="Seok S.J."/>
            <person name="Whang K.S."/>
            <person name="Kwon S.W."/>
        </authorList>
    </citation>
    <scope>NUCLEOTIDE SEQUENCE [LARGE SCALE GENOMIC DNA]</scope>
    <source>
        <strain evidence="11 12">NBRC 108923</strain>
    </source>
</reference>
<dbReference type="PANTHER" id="PTHR30266:SF2">
    <property type="entry name" value="LARGE-CONDUCTANCE MECHANOSENSITIVE CHANNEL"/>
    <property type="match status" value="1"/>
</dbReference>
<feature type="transmembrane region" description="Helical" evidence="9">
    <location>
        <begin position="49"/>
        <end position="68"/>
    </location>
</feature>
<keyword evidence="6 9" id="KW-0406">Ion transport</keyword>
<dbReference type="SUPFAM" id="SSF81330">
    <property type="entry name" value="Gated mechanosensitive channel"/>
    <property type="match status" value="1"/>
</dbReference>
<dbReference type="Proteomes" id="UP000626026">
    <property type="component" value="Unassembled WGS sequence"/>
</dbReference>
<keyword evidence="2 9" id="KW-0813">Transport</keyword>
<gene>
    <name evidence="9 11" type="primary">mscL</name>
    <name evidence="11" type="ORF">IBL26_03560</name>
</gene>
<comment type="similarity">
    <text evidence="9">Belongs to the MscL family.</text>
</comment>
<keyword evidence="9" id="KW-0997">Cell inner membrane</keyword>
<dbReference type="InterPro" id="IPR036019">
    <property type="entry name" value="MscL_channel"/>
</dbReference>
<comment type="subunit">
    <text evidence="9">Homopentamer.</text>
</comment>
<dbReference type="HAMAP" id="MF_00115">
    <property type="entry name" value="MscL"/>
    <property type="match status" value="1"/>
</dbReference>
<organism evidence="11 12">
    <name type="scientific">Teichococcus aerophilus</name>
    <dbReference type="NCBI Taxonomy" id="1224513"/>
    <lineage>
        <taxon>Bacteria</taxon>
        <taxon>Pseudomonadati</taxon>
        <taxon>Pseudomonadota</taxon>
        <taxon>Alphaproteobacteria</taxon>
        <taxon>Acetobacterales</taxon>
        <taxon>Roseomonadaceae</taxon>
        <taxon>Roseomonas</taxon>
    </lineage>
</organism>
<dbReference type="NCBIfam" id="TIGR00220">
    <property type="entry name" value="mscL"/>
    <property type="match status" value="1"/>
</dbReference>
<comment type="caution">
    <text evidence="11">The sequence shown here is derived from an EMBL/GenBank/DDBJ whole genome shotgun (WGS) entry which is preliminary data.</text>
</comment>
<evidence type="ECO:0000256" key="4">
    <source>
        <dbReference type="ARBA" id="ARBA00022692"/>
    </source>
</evidence>
<evidence type="ECO:0000256" key="2">
    <source>
        <dbReference type="ARBA" id="ARBA00022448"/>
    </source>
</evidence>
<feature type="region of interest" description="Disordered" evidence="10">
    <location>
        <begin position="146"/>
        <end position="167"/>
    </location>
</feature>
<evidence type="ECO:0000256" key="8">
    <source>
        <dbReference type="ARBA" id="ARBA00023303"/>
    </source>
</evidence>
<keyword evidence="3 9" id="KW-1003">Cell membrane</keyword>
<dbReference type="NCBIfam" id="NF001843">
    <property type="entry name" value="PRK00567.1-4"/>
    <property type="match status" value="1"/>
</dbReference>
<keyword evidence="5 9" id="KW-1133">Transmembrane helix</keyword>
<comment type="subcellular location">
    <subcellularLocation>
        <location evidence="9">Cell inner membrane</location>
        <topology evidence="9">Multi-pass membrane protein</topology>
    </subcellularLocation>
    <subcellularLocation>
        <location evidence="1">Membrane</location>
        <topology evidence="1">Multi-pass membrane protein</topology>
    </subcellularLocation>
</comment>